<dbReference type="STRING" id="37001.A0A1A9WGV8"/>
<reference evidence="2" key="2">
    <citation type="submission" date="2020-05" db="UniProtKB">
        <authorList>
            <consortium name="EnsemblMetazoa"/>
        </authorList>
    </citation>
    <scope>IDENTIFICATION</scope>
    <source>
        <strain evidence="2">IAEA</strain>
    </source>
</reference>
<name>A0A1A9WGV8_9MUSC</name>
<dbReference type="GO" id="GO:0005615">
    <property type="term" value="C:extracellular space"/>
    <property type="evidence" value="ECO:0007669"/>
    <property type="project" value="TreeGrafter"/>
</dbReference>
<feature type="chain" id="PRO_5008400325" description="Lipid-binding serum glycoprotein N-terminal domain-containing protein" evidence="1">
    <location>
        <begin position="23"/>
        <end position="199"/>
    </location>
</feature>
<dbReference type="InterPro" id="IPR038606">
    <property type="entry name" value="To_sf"/>
</dbReference>
<dbReference type="EnsemblMetazoa" id="GBRI019248-RA">
    <property type="protein sequence ID" value="GBRI019248-PA"/>
    <property type="gene ID" value="GBRI019248"/>
</dbReference>
<keyword evidence="1" id="KW-0732">Signal</keyword>
<dbReference type="PANTHER" id="PTHR11008:SF40">
    <property type="entry name" value="PROTEIN TAKEOUT"/>
    <property type="match status" value="1"/>
</dbReference>
<evidence type="ECO:0008006" key="4">
    <source>
        <dbReference type="Google" id="ProtNLM"/>
    </source>
</evidence>
<dbReference type="AlphaFoldDB" id="A0A1A9WGV8"/>
<evidence type="ECO:0000313" key="3">
    <source>
        <dbReference type="Proteomes" id="UP000091820"/>
    </source>
</evidence>
<sequence length="199" mass="22330">MLSLAFKCLLIGLLCLSPKAEFRENSINLVPMDPLSPKKIQLSQGDDSPVNIDITVTNSKIHGLRNAVATKVNLIGDYVIKGKVLILPIQGEGKSNITFVDVTINVDFTGTPVEKDDGAYMKLENFHLHVEPKFIIYKFDNLFNGDKALGDNMNKFLNENWKEIHNELRDSVDVALGSVANDVIHRVFTKYPYAKYFSE</sequence>
<keyword evidence="3" id="KW-1185">Reference proteome</keyword>
<reference evidence="3" key="1">
    <citation type="submission" date="2014-03" db="EMBL/GenBank/DDBJ databases">
        <authorList>
            <person name="Aksoy S."/>
            <person name="Warren W."/>
            <person name="Wilson R.K."/>
        </authorList>
    </citation>
    <scope>NUCLEOTIDE SEQUENCE [LARGE SCALE GENOMIC DNA]</scope>
    <source>
        <strain evidence="3">IAEA</strain>
    </source>
</reference>
<organism evidence="2 3">
    <name type="scientific">Glossina brevipalpis</name>
    <dbReference type="NCBI Taxonomy" id="37001"/>
    <lineage>
        <taxon>Eukaryota</taxon>
        <taxon>Metazoa</taxon>
        <taxon>Ecdysozoa</taxon>
        <taxon>Arthropoda</taxon>
        <taxon>Hexapoda</taxon>
        <taxon>Insecta</taxon>
        <taxon>Pterygota</taxon>
        <taxon>Neoptera</taxon>
        <taxon>Endopterygota</taxon>
        <taxon>Diptera</taxon>
        <taxon>Brachycera</taxon>
        <taxon>Muscomorpha</taxon>
        <taxon>Hippoboscoidea</taxon>
        <taxon>Glossinidae</taxon>
        <taxon>Glossina</taxon>
    </lineage>
</organism>
<dbReference type="Pfam" id="PF06585">
    <property type="entry name" value="JHBP"/>
    <property type="match status" value="1"/>
</dbReference>
<dbReference type="VEuPathDB" id="VectorBase:GBRI019248"/>
<dbReference type="PANTHER" id="PTHR11008">
    <property type="entry name" value="PROTEIN TAKEOUT-LIKE PROTEIN"/>
    <property type="match status" value="1"/>
</dbReference>
<dbReference type="InterPro" id="IPR010562">
    <property type="entry name" value="Haemolymph_juvenile_hormone-bd"/>
</dbReference>
<accession>A0A1A9WGV8</accession>
<evidence type="ECO:0000313" key="2">
    <source>
        <dbReference type="EnsemblMetazoa" id="GBRI019248-PA"/>
    </source>
</evidence>
<protein>
    <recommendedName>
        <fullName evidence="4">Lipid-binding serum glycoprotein N-terminal domain-containing protein</fullName>
    </recommendedName>
</protein>
<dbReference type="Gene3D" id="3.15.10.30">
    <property type="entry name" value="Haemolymph juvenile hormone binding protein"/>
    <property type="match status" value="2"/>
</dbReference>
<proteinExistence type="predicted"/>
<evidence type="ECO:0000256" key="1">
    <source>
        <dbReference type="SAM" id="SignalP"/>
    </source>
</evidence>
<feature type="signal peptide" evidence="1">
    <location>
        <begin position="1"/>
        <end position="22"/>
    </location>
</feature>
<dbReference type="SMART" id="SM00700">
    <property type="entry name" value="JHBP"/>
    <property type="match status" value="1"/>
</dbReference>
<dbReference type="Proteomes" id="UP000091820">
    <property type="component" value="Unassembled WGS sequence"/>
</dbReference>